<dbReference type="Proteomes" id="UP000729402">
    <property type="component" value="Unassembled WGS sequence"/>
</dbReference>
<sequence>MFLIGTKTGLDTPYHLTRSALPLLLFGSAPTPRWRRPASTLLPIGAAPPLPVGAAPRSPSAPPLLLPVGAVLAPCRRLRRHPSCSRSTPSLLPVGAALLLPIDAALCSSSRYGRFNY</sequence>
<evidence type="ECO:0000313" key="2">
    <source>
        <dbReference type="Proteomes" id="UP000729402"/>
    </source>
</evidence>
<dbReference type="EMBL" id="JAAALK010000288">
    <property type="protein sequence ID" value="KAG8051673.1"/>
    <property type="molecule type" value="Genomic_DNA"/>
</dbReference>
<comment type="caution">
    <text evidence="1">The sequence shown here is derived from an EMBL/GenBank/DDBJ whole genome shotgun (WGS) entry which is preliminary data.</text>
</comment>
<evidence type="ECO:0000313" key="1">
    <source>
        <dbReference type="EMBL" id="KAG8051673.1"/>
    </source>
</evidence>
<reference evidence="1" key="2">
    <citation type="submission" date="2021-02" db="EMBL/GenBank/DDBJ databases">
        <authorList>
            <person name="Kimball J.A."/>
            <person name="Haas M.W."/>
            <person name="Macchietto M."/>
            <person name="Kono T."/>
            <person name="Duquette J."/>
            <person name="Shao M."/>
        </authorList>
    </citation>
    <scope>NUCLEOTIDE SEQUENCE</scope>
    <source>
        <tissue evidence="1">Fresh leaf tissue</tissue>
    </source>
</reference>
<keyword evidence="2" id="KW-1185">Reference proteome</keyword>
<organism evidence="1 2">
    <name type="scientific">Zizania palustris</name>
    <name type="common">Northern wild rice</name>
    <dbReference type="NCBI Taxonomy" id="103762"/>
    <lineage>
        <taxon>Eukaryota</taxon>
        <taxon>Viridiplantae</taxon>
        <taxon>Streptophyta</taxon>
        <taxon>Embryophyta</taxon>
        <taxon>Tracheophyta</taxon>
        <taxon>Spermatophyta</taxon>
        <taxon>Magnoliopsida</taxon>
        <taxon>Liliopsida</taxon>
        <taxon>Poales</taxon>
        <taxon>Poaceae</taxon>
        <taxon>BOP clade</taxon>
        <taxon>Oryzoideae</taxon>
        <taxon>Oryzeae</taxon>
        <taxon>Zizaniinae</taxon>
        <taxon>Zizania</taxon>
    </lineage>
</organism>
<name>A0A8J5RLQ7_ZIZPA</name>
<accession>A0A8J5RLQ7</accession>
<protein>
    <submittedName>
        <fullName evidence="1">Uncharacterized protein</fullName>
    </submittedName>
</protein>
<dbReference type="AlphaFoldDB" id="A0A8J5RLQ7"/>
<reference evidence="1" key="1">
    <citation type="journal article" date="2021" name="bioRxiv">
        <title>Whole Genome Assembly and Annotation of Northern Wild Rice, Zizania palustris L., Supports a Whole Genome Duplication in the Zizania Genus.</title>
        <authorList>
            <person name="Haas M."/>
            <person name="Kono T."/>
            <person name="Macchietto M."/>
            <person name="Millas R."/>
            <person name="McGilp L."/>
            <person name="Shao M."/>
            <person name="Duquette J."/>
            <person name="Hirsch C.N."/>
            <person name="Kimball J."/>
        </authorList>
    </citation>
    <scope>NUCLEOTIDE SEQUENCE</scope>
    <source>
        <tissue evidence="1">Fresh leaf tissue</tissue>
    </source>
</reference>
<proteinExistence type="predicted"/>
<gene>
    <name evidence="1" type="ORF">GUJ93_ZPchr0001g30485</name>
</gene>